<evidence type="ECO:0008006" key="4">
    <source>
        <dbReference type="Google" id="ProtNLM"/>
    </source>
</evidence>
<comment type="caution">
    <text evidence="2">The sequence shown here is derived from an EMBL/GenBank/DDBJ whole genome shotgun (WGS) entry which is preliminary data.</text>
</comment>
<dbReference type="InterPro" id="IPR045788">
    <property type="entry name" value="MobC_2"/>
</dbReference>
<reference evidence="2" key="2">
    <citation type="submission" date="2021-04" db="EMBL/GenBank/DDBJ databases">
        <authorList>
            <person name="Gilroy R."/>
        </authorList>
    </citation>
    <scope>NUCLEOTIDE SEQUENCE</scope>
    <source>
        <strain evidence="2">5134</strain>
    </source>
</reference>
<accession>A0A9D2CBG6</accession>
<dbReference type="Pfam" id="PF19514">
    <property type="entry name" value="MobC_2"/>
    <property type="match status" value="1"/>
</dbReference>
<evidence type="ECO:0000313" key="2">
    <source>
        <dbReference type="EMBL" id="HIY69271.1"/>
    </source>
</evidence>
<dbReference type="EMBL" id="DXDA01000062">
    <property type="protein sequence ID" value="HIY69271.1"/>
    <property type="molecule type" value="Genomic_DNA"/>
</dbReference>
<gene>
    <name evidence="2" type="ORF">H9828_07625</name>
</gene>
<protein>
    <recommendedName>
        <fullName evidence="4">MobA protein</fullName>
    </recommendedName>
</protein>
<evidence type="ECO:0000256" key="1">
    <source>
        <dbReference type="SAM" id="MobiDB-lite"/>
    </source>
</evidence>
<evidence type="ECO:0000313" key="3">
    <source>
        <dbReference type="Proteomes" id="UP000886844"/>
    </source>
</evidence>
<reference evidence="2" key="1">
    <citation type="journal article" date="2021" name="PeerJ">
        <title>Extensive microbial diversity within the chicken gut microbiome revealed by metagenomics and culture.</title>
        <authorList>
            <person name="Gilroy R."/>
            <person name="Ravi A."/>
            <person name="Getino M."/>
            <person name="Pursley I."/>
            <person name="Horton D.L."/>
            <person name="Alikhan N.F."/>
            <person name="Baker D."/>
            <person name="Gharbi K."/>
            <person name="Hall N."/>
            <person name="Watson M."/>
            <person name="Adriaenssens E.M."/>
            <person name="Foster-Nyarko E."/>
            <person name="Jarju S."/>
            <person name="Secka A."/>
            <person name="Antonio M."/>
            <person name="Oren A."/>
            <person name="Chaudhuri R.R."/>
            <person name="La Ragione R."/>
            <person name="Hildebrand F."/>
            <person name="Pallen M.J."/>
        </authorList>
    </citation>
    <scope>NUCLEOTIDE SEQUENCE</scope>
    <source>
        <strain evidence="2">5134</strain>
    </source>
</reference>
<proteinExistence type="predicted"/>
<sequence length="142" mass="16554">MEDLISRSKQGKPGRPRKADPAKKCVMVRFTDEEYARFLTMFEKSGVPSMARFIKERIFDKTFRVIKMDRGVTEIATILSSHNALYRKIGVNYNQVVKMLYIHFSQKKALAMLYKLENETRKLIAVSEKIFATVQKLRQNDS</sequence>
<feature type="region of interest" description="Disordered" evidence="1">
    <location>
        <begin position="1"/>
        <end position="20"/>
    </location>
</feature>
<organism evidence="2 3">
    <name type="scientific">Candidatus Alistipes intestinigallinarum</name>
    <dbReference type="NCBI Taxonomy" id="2838440"/>
    <lineage>
        <taxon>Bacteria</taxon>
        <taxon>Pseudomonadati</taxon>
        <taxon>Bacteroidota</taxon>
        <taxon>Bacteroidia</taxon>
        <taxon>Bacteroidales</taxon>
        <taxon>Rikenellaceae</taxon>
        <taxon>Alistipes</taxon>
    </lineage>
</organism>
<dbReference type="NCBIfam" id="NF041324">
    <property type="entry name" value="Bacteroid_MobA"/>
    <property type="match status" value="1"/>
</dbReference>
<dbReference type="AlphaFoldDB" id="A0A9D2CBG6"/>
<dbReference type="Proteomes" id="UP000886844">
    <property type="component" value="Unassembled WGS sequence"/>
</dbReference>
<name>A0A9D2CBG6_9BACT</name>